<proteinExistence type="predicted"/>
<name>A0ABT1NKI6_9FIRM</name>
<reference evidence="3 4" key="1">
    <citation type="submission" date="2021-10" db="EMBL/GenBank/DDBJ databases">
        <title>Lutispora strain m25 sp. nov., a thermophilic, non-spore-forming bacterium isolated from a lab-scale methanogenic bioreactor digesting anaerobic sludge.</title>
        <authorList>
            <person name="El Houari A."/>
            <person name="Mcdonald J."/>
        </authorList>
    </citation>
    <scope>NUCLEOTIDE SEQUENCE [LARGE SCALE GENOMIC DNA]</scope>
    <source>
        <strain evidence="4">m25</strain>
    </source>
</reference>
<sequence length="155" mass="16724">MNVEYINPFIAASRSVISQTTGFDPAIGQLYVKATPYTGDKVMIIIGLAGKIRGNVVVSFDYETAYKIVSAMMGGMPIQTLDEMSKSAIAELCNMILGNTATIFSKKNIHVDITPPTVLTGDNMQLSAAKSTVVCIPLILDDNAKIELDISYIEN</sequence>
<dbReference type="Gene3D" id="3.40.1550.10">
    <property type="entry name" value="CheC-like"/>
    <property type="match status" value="1"/>
</dbReference>
<dbReference type="CDD" id="cd17906">
    <property type="entry name" value="CheX"/>
    <property type="match status" value="1"/>
</dbReference>
<dbReference type="InterPro" id="IPR028051">
    <property type="entry name" value="CheX-like_dom"/>
</dbReference>
<organism evidence="3 4">
    <name type="scientific">Lutispora saccharofermentans</name>
    <dbReference type="NCBI Taxonomy" id="3024236"/>
    <lineage>
        <taxon>Bacteria</taxon>
        <taxon>Bacillati</taxon>
        <taxon>Bacillota</taxon>
        <taxon>Clostridia</taxon>
        <taxon>Lutisporales</taxon>
        <taxon>Lutisporaceae</taxon>
        <taxon>Lutispora</taxon>
    </lineage>
</organism>
<comment type="caution">
    <text evidence="3">The sequence shown here is derived from an EMBL/GenBank/DDBJ whole genome shotgun (WGS) entry which is preliminary data.</text>
</comment>
<evidence type="ECO:0000313" key="3">
    <source>
        <dbReference type="EMBL" id="MCQ1530643.1"/>
    </source>
</evidence>
<protein>
    <submittedName>
        <fullName evidence="3">Chemotaxis protein CheX</fullName>
    </submittedName>
</protein>
<dbReference type="InterPro" id="IPR028976">
    <property type="entry name" value="CheC-like_sf"/>
</dbReference>
<dbReference type="Proteomes" id="UP001651880">
    <property type="component" value="Unassembled WGS sequence"/>
</dbReference>
<dbReference type="EMBL" id="JAJEKE010000013">
    <property type="protein sequence ID" value="MCQ1530643.1"/>
    <property type="molecule type" value="Genomic_DNA"/>
</dbReference>
<dbReference type="InterPro" id="IPR038756">
    <property type="entry name" value="CheX-like"/>
</dbReference>
<keyword evidence="4" id="KW-1185">Reference proteome</keyword>
<evidence type="ECO:0000256" key="1">
    <source>
        <dbReference type="ARBA" id="ARBA00022500"/>
    </source>
</evidence>
<dbReference type="Pfam" id="PF13690">
    <property type="entry name" value="CheX"/>
    <property type="match status" value="1"/>
</dbReference>
<gene>
    <name evidence="3" type="ORF">LJD61_13960</name>
</gene>
<accession>A0ABT1NKI6</accession>
<keyword evidence="1" id="KW-0145">Chemotaxis</keyword>
<evidence type="ECO:0000313" key="4">
    <source>
        <dbReference type="Proteomes" id="UP001651880"/>
    </source>
</evidence>
<evidence type="ECO:0000259" key="2">
    <source>
        <dbReference type="Pfam" id="PF13690"/>
    </source>
</evidence>
<dbReference type="SUPFAM" id="SSF103039">
    <property type="entry name" value="CheC-like"/>
    <property type="match status" value="1"/>
</dbReference>
<dbReference type="PANTHER" id="PTHR39452">
    <property type="entry name" value="CHEY-P PHOSPHATASE CHEX"/>
    <property type="match status" value="1"/>
</dbReference>
<dbReference type="PANTHER" id="PTHR39452:SF1">
    <property type="entry name" value="CHEY-P PHOSPHATASE CHEX"/>
    <property type="match status" value="1"/>
</dbReference>
<dbReference type="RefSeq" id="WP_255228165.1">
    <property type="nucleotide sequence ID" value="NZ_JAJEKE010000013.1"/>
</dbReference>
<feature type="domain" description="Chemotaxis phosphatase CheX-like" evidence="2">
    <location>
        <begin position="43"/>
        <end position="137"/>
    </location>
</feature>